<accession>A0A1A6GY73</accession>
<comment type="caution">
    <text evidence="2">The sequence shown here is derived from an EMBL/GenBank/DDBJ whole genome shotgun (WGS) entry which is preliminary data.</text>
</comment>
<evidence type="ECO:0000256" key="1">
    <source>
        <dbReference type="SAM" id="MobiDB-lite"/>
    </source>
</evidence>
<protein>
    <submittedName>
        <fullName evidence="2">Uncharacterized protein</fullName>
    </submittedName>
</protein>
<keyword evidence="3" id="KW-1185">Reference proteome</keyword>
<dbReference type="AlphaFoldDB" id="A0A1A6GY73"/>
<organism evidence="2 3">
    <name type="scientific">Neotoma lepida</name>
    <name type="common">Desert woodrat</name>
    <dbReference type="NCBI Taxonomy" id="56216"/>
    <lineage>
        <taxon>Eukaryota</taxon>
        <taxon>Metazoa</taxon>
        <taxon>Chordata</taxon>
        <taxon>Craniata</taxon>
        <taxon>Vertebrata</taxon>
        <taxon>Euteleostomi</taxon>
        <taxon>Mammalia</taxon>
        <taxon>Eutheria</taxon>
        <taxon>Euarchontoglires</taxon>
        <taxon>Glires</taxon>
        <taxon>Rodentia</taxon>
        <taxon>Myomorpha</taxon>
        <taxon>Muroidea</taxon>
        <taxon>Cricetidae</taxon>
        <taxon>Neotominae</taxon>
        <taxon>Neotoma</taxon>
    </lineage>
</organism>
<dbReference type="EMBL" id="LZPO01066265">
    <property type="protein sequence ID" value="OBS70919.1"/>
    <property type="molecule type" value="Genomic_DNA"/>
</dbReference>
<sequence>MDSSLGLRALRRLPGLTTVKVTAEQTSSSWFLLHFATVKYSNQAAMELCVSLAPAPHSPLFTCNRKFLEAAANREGDLKAKTGWKSMGRPRPSKRYSDSNSNFGLSSGIGITGTKA</sequence>
<evidence type="ECO:0000313" key="2">
    <source>
        <dbReference type="EMBL" id="OBS70919.1"/>
    </source>
</evidence>
<reference evidence="2 3" key="1">
    <citation type="submission" date="2016-06" db="EMBL/GenBank/DDBJ databases">
        <title>The Draft Genome Sequence and Annotation of the Desert Woodrat Neotoma lepida.</title>
        <authorList>
            <person name="Campbell M."/>
            <person name="Oakeson K.F."/>
            <person name="Yandell M."/>
            <person name="Halpert J.R."/>
            <person name="Dearing D."/>
        </authorList>
    </citation>
    <scope>NUCLEOTIDE SEQUENCE [LARGE SCALE GENOMIC DNA]</scope>
    <source>
        <strain evidence="2">417</strain>
        <tissue evidence="2">Liver</tissue>
    </source>
</reference>
<dbReference type="Proteomes" id="UP000092124">
    <property type="component" value="Unassembled WGS sequence"/>
</dbReference>
<name>A0A1A6GY73_NEOLE</name>
<proteinExistence type="predicted"/>
<feature type="region of interest" description="Disordered" evidence="1">
    <location>
        <begin position="79"/>
        <end position="116"/>
    </location>
</feature>
<evidence type="ECO:0000313" key="3">
    <source>
        <dbReference type="Proteomes" id="UP000092124"/>
    </source>
</evidence>
<gene>
    <name evidence="2" type="ORF">A6R68_00515</name>
</gene>